<dbReference type="AlphaFoldDB" id="W2PIG2"/>
<dbReference type="EMBL" id="KI669638">
    <property type="protein sequence ID" value="ETN00431.1"/>
    <property type="molecule type" value="Genomic_DNA"/>
</dbReference>
<reference evidence="3" key="1">
    <citation type="submission" date="2011-12" db="EMBL/GenBank/DDBJ databases">
        <authorList>
            <consortium name="The Broad Institute Genome Sequencing Platform"/>
            <person name="Russ C."/>
            <person name="Tyler B."/>
            <person name="Panabieres F."/>
            <person name="Shan W."/>
            <person name="Tripathy S."/>
            <person name="Grunwald N."/>
            <person name="Machado M."/>
            <person name="Young S.K."/>
            <person name="Zeng Q."/>
            <person name="Gargeya S."/>
            <person name="Fitzgerald M."/>
            <person name="Haas B."/>
            <person name="Abouelleil A."/>
            <person name="Alvarado L."/>
            <person name="Arachchi H.M."/>
            <person name="Berlin A."/>
            <person name="Chapman S.B."/>
            <person name="Gearin G."/>
            <person name="Goldberg J."/>
            <person name="Griggs A."/>
            <person name="Gujja S."/>
            <person name="Hansen M."/>
            <person name="Heiman D."/>
            <person name="Howarth C."/>
            <person name="Larimer J."/>
            <person name="Lui A."/>
            <person name="MacDonald P.J.P."/>
            <person name="McCowen C."/>
            <person name="Montmayeur A."/>
            <person name="Murphy C."/>
            <person name="Neiman D."/>
            <person name="Pearson M."/>
            <person name="Priest M."/>
            <person name="Roberts A."/>
            <person name="Saif S."/>
            <person name="Shea T."/>
            <person name="Sisk P."/>
            <person name="Stolte C."/>
            <person name="Sykes S."/>
            <person name="Wortman J."/>
            <person name="Nusbaum C."/>
            <person name="Birren B."/>
        </authorList>
    </citation>
    <scope>NUCLEOTIDE SEQUENCE [LARGE SCALE GENOMIC DNA]</scope>
    <source>
        <strain evidence="3">INRA-310</strain>
    </source>
</reference>
<sequence>MPDVKAKTALKNKIPVVIDYAATVMDRTLGVTLSHEDGHAVYSGNATCHDLSSRGRSRDRPNGSCRPIINQGTKPSANAIAPFLSLQMWHVSGTRLTRAERNKAVKFPAQALTGGTEHATGLP</sequence>
<organism evidence="2 3">
    <name type="scientific">Phytophthora nicotianae (strain INRA-310)</name>
    <name type="common">Phytophthora parasitica</name>
    <dbReference type="NCBI Taxonomy" id="761204"/>
    <lineage>
        <taxon>Eukaryota</taxon>
        <taxon>Sar</taxon>
        <taxon>Stramenopiles</taxon>
        <taxon>Oomycota</taxon>
        <taxon>Peronosporomycetes</taxon>
        <taxon>Peronosporales</taxon>
        <taxon>Peronosporaceae</taxon>
        <taxon>Phytophthora</taxon>
    </lineage>
</organism>
<evidence type="ECO:0000313" key="2">
    <source>
        <dbReference type="EMBL" id="ETN00431.1"/>
    </source>
</evidence>
<dbReference type="RefSeq" id="XP_008914271.1">
    <property type="nucleotide sequence ID" value="XM_008916023.1"/>
</dbReference>
<reference evidence="2 3" key="2">
    <citation type="submission" date="2013-11" db="EMBL/GenBank/DDBJ databases">
        <title>The Genome Sequence of Phytophthora parasitica INRA-310.</title>
        <authorList>
            <consortium name="The Broad Institute Genomics Platform"/>
            <person name="Russ C."/>
            <person name="Tyler B."/>
            <person name="Panabieres F."/>
            <person name="Shan W."/>
            <person name="Tripathy S."/>
            <person name="Grunwald N."/>
            <person name="Machado M."/>
            <person name="Johnson C.S."/>
            <person name="Arredondo F."/>
            <person name="Hong C."/>
            <person name="Coffey M."/>
            <person name="Young S.K."/>
            <person name="Zeng Q."/>
            <person name="Gargeya S."/>
            <person name="Fitzgerald M."/>
            <person name="Abouelleil A."/>
            <person name="Alvarado L."/>
            <person name="Chapman S.B."/>
            <person name="Gainer-Dewar J."/>
            <person name="Goldberg J."/>
            <person name="Griggs A."/>
            <person name="Gujja S."/>
            <person name="Hansen M."/>
            <person name="Howarth C."/>
            <person name="Imamovic A."/>
            <person name="Ireland A."/>
            <person name="Larimer J."/>
            <person name="McCowan C."/>
            <person name="Murphy C."/>
            <person name="Pearson M."/>
            <person name="Poon T.W."/>
            <person name="Priest M."/>
            <person name="Roberts A."/>
            <person name="Saif S."/>
            <person name="Shea T."/>
            <person name="Sykes S."/>
            <person name="Wortman J."/>
            <person name="Nusbaum C."/>
            <person name="Birren B."/>
        </authorList>
    </citation>
    <scope>NUCLEOTIDE SEQUENCE [LARGE SCALE GENOMIC DNA]</scope>
    <source>
        <strain evidence="2 3">INRA-310</strain>
    </source>
</reference>
<accession>W2PIG2</accession>
<feature type="region of interest" description="Disordered" evidence="1">
    <location>
        <begin position="49"/>
        <end position="71"/>
    </location>
</feature>
<protein>
    <submittedName>
        <fullName evidence="2">Uncharacterized protein</fullName>
    </submittedName>
</protein>
<feature type="compositionally biased region" description="Basic and acidic residues" evidence="1">
    <location>
        <begin position="51"/>
        <end position="61"/>
    </location>
</feature>
<proteinExistence type="predicted"/>
<name>W2PIG2_PHYN3</name>
<dbReference type="VEuPathDB" id="FungiDB:PPTG_18113"/>
<dbReference type="GeneID" id="20187029"/>
<gene>
    <name evidence="2" type="ORF">PPTG_18113</name>
</gene>
<dbReference type="Proteomes" id="UP000018817">
    <property type="component" value="Unassembled WGS sequence"/>
</dbReference>
<evidence type="ECO:0000313" key="3">
    <source>
        <dbReference type="Proteomes" id="UP000018817"/>
    </source>
</evidence>
<evidence type="ECO:0000256" key="1">
    <source>
        <dbReference type="SAM" id="MobiDB-lite"/>
    </source>
</evidence>